<evidence type="ECO:0000313" key="1">
    <source>
        <dbReference type="EMBL" id="SMQ65786.1"/>
    </source>
</evidence>
<protein>
    <recommendedName>
        <fullName evidence="3">PD(D/E)XK endonuclease domain-containing protein</fullName>
    </recommendedName>
</protein>
<evidence type="ECO:0000313" key="2">
    <source>
        <dbReference type="Proteomes" id="UP000194474"/>
    </source>
</evidence>
<dbReference type="RefSeq" id="WP_086469652.1">
    <property type="nucleotide sequence ID" value="NZ_FXWK01000001.1"/>
</dbReference>
<organism evidence="1 2">
    <name type="scientific">Devosia lucknowensis</name>
    <dbReference type="NCBI Taxonomy" id="1096929"/>
    <lineage>
        <taxon>Bacteria</taxon>
        <taxon>Pseudomonadati</taxon>
        <taxon>Pseudomonadota</taxon>
        <taxon>Alphaproteobacteria</taxon>
        <taxon>Hyphomicrobiales</taxon>
        <taxon>Devosiaceae</taxon>
        <taxon>Devosia</taxon>
    </lineage>
</organism>
<reference evidence="2" key="1">
    <citation type="submission" date="2017-04" db="EMBL/GenBank/DDBJ databases">
        <authorList>
            <person name="Varghese N."/>
            <person name="Submissions S."/>
        </authorList>
    </citation>
    <scope>NUCLEOTIDE SEQUENCE [LARGE SCALE GENOMIC DNA]</scope>
</reference>
<dbReference type="AlphaFoldDB" id="A0A1Y6EU12"/>
<evidence type="ECO:0008006" key="3">
    <source>
        <dbReference type="Google" id="ProtNLM"/>
    </source>
</evidence>
<keyword evidence="2" id="KW-1185">Reference proteome</keyword>
<dbReference type="InterPro" id="IPR011856">
    <property type="entry name" value="tRNA_endonuc-like_dom_sf"/>
</dbReference>
<dbReference type="Proteomes" id="UP000194474">
    <property type="component" value="Unassembled WGS sequence"/>
</dbReference>
<name>A0A1Y6EU12_9HYPH</name>
<accession>A0A1Y6EU12</accession>
<dbReference type="EMBL" id="FXWK01000001">
    <property type="protein sequence ID" value="SMQ65786.1"/>
    <property type="molecule type" value="Genomic_DNA"/>
</dbReference>
<dbReference type="Gene3D" id="3.40.1350.10">
    <property type="match status" value="1"/>
</dbReference>
<dbReference type="OrthoDB" id="8076991at2"/>
<proteinExistence type="predicted"/>
<dbReference type="GO" id="GO:0003676">
    <property type="term" value="F:nucleic acid binding"/>
    <property type="evidence" value="ECO:0007669"/>
    <property type="project" value="InterPro"/>
</dbReference>
<sequence length="147" mass="16511">MQELRAYTTKQMGDACEMLVAAEMTLAGVPALKVPDNWPGYDVIAQPLGSAPQRISVKSRTYKRGSAYIGYQDYDVFDWIAFVILPGAQHAYRAIYIIPRSVVEPLSRRDKPTSKTAAERYFRIDDVDAKFAGWRNNFALSSTPLQS</sequence>
<gene>
    <name evidence="1" type="ORF">SAMN06295905_1316</name>
</gene>